<name>A0A016VN67_9BILA</name>
<dbReference type="EMBL" id="JARK01001343">
    <property type="protein sequence ID" value="EYC28766.1"/>
    <property type="molecule type" value="Genomic_DNA"/>
</dbReference>
<comment type="caution">
    <text evidence="4">The sequence shown here is derived from an EMBL/GenBank/DDBJ whole genome shotgun (WGS) entry which is preliminary data.</text>
</comment>
<evidence type="ECO:0000313" key="4">
    <source>
        <dbReference type="EMBL" id="EYC28766.1"/>
    </source>
</evidence>
<dbReference type="Pfam" id="PF01030">
    <property type="entry name" value="Recep_L_domain"/>
    <property type="match status" value="1"/>
</dbReference>
<reference evidence="5" key="1">
    <citation type="journal article" date="2015" name="Nat. Genet.">
        <title>The genome and transcriptome of the zoonotic hookworm Ancylostoma ceylanicum identify infection-specific gene families.</title>
        <authorList>
            <person name="Schwarz E.M."/>
            <person name="Hu Y."/>
            <person name="Antoshechkin I."/>
            <person name="Miller M.M."/>
            <person name="Sternberg P.W."/>
            <person name="Aroian R.V."/>
        </authorList>
    </citation>
    <scope>NUCLEOTIDE SEQUENCE</scope>
    <source>
        <strain evidence="5">HY135</strain>
    </source>
</reference>
<dbReference type="InterPro" id="IPR053079">
    <property type="entry name" value="SPS2_domain"/>
</dbReference>
<evidence type="ECO:0000256" key="1">
    <source>
        <dbReference type="SAM" id="MobiDB-lite"/>
    </source>
</evidence>
<dbReference type="Gene3D" id="3.80.20.20">
    <property type="entry name" value="Receptor L-domain"/>
    <property type="match status" value="1"/>
</dbReference>
<evidence type="ECO:0000259" key="3">
    <source>
        <dbReference type="Pfam" id="PF01030"/>
    </source>
</evidence>
<organism evidence="4 5">
    <name type="scientific">Ancylostoma ceylanicum</name>
    <dbReference type="NCBI Taxonomy" id="53326"/>
    <lineage>
        <taxon>Eukaryota</taxon>
        <taxon>Metazoa</taxon>
        <taxon>Ecdysozoa</taxon>
        <taxon>Nematoda</taxon>
        <taxon>Chromadorea</taxon>
        <taxon>Rhabditida</taxon>
        <taxon>Rhabditina</taxon>
        <taxon>Rhabditomorpha</taxon>
        <taxon>Strongyloidea</taxon>
        <taxon>Ancylostomatidae</taxon>
        <taxon>Ancylostomatinae</taxon>
        <taxon>Ancylostoma</taxon>
    </lineage>
</organism>
<keyword evidence="5" id="KW-1185">Reference proteome</keyword>
<proteinExistence type="predicted"/>
<feature type="domain" description="Receptor L-domain" evidence="3">
    <location>
        <begin position="57"/>
        <end position="159"/>
    </location>
</feature>
<dbReference type="PANTHER" id="PTHR21662">
    <property type="entry name" value="RECEPTOR PROTEIN-TYROSINE KINASE"/>
    <property type="match status" value="1"/>
</dbReference>
<dbReference type="AlphaFoldDB" id="A0A016VN67"/>
<dbReference type="PANTHER" id="PTHR21662:SF54">
    <property type="entry name" value="PEPTIDASE_M1 DOMAIN-CONTAINING PROTEIN-RELATED"/>
    <property type="match status" value="1"/>
</dbReference>
<evidence type="ECO:0000256" key="2">
    <source>
        <dbReference type="SAM" id="Phobius"/>
    </source>
</evidence>
<feature type="region of interest" description="Disordered" evidence="1">
    <location>
        <begin position="174"/>
        <end position="198"/>
    </location>
</feature>
<keyword evidence="2" id="KW-1133">Transmembrane helix</keyword>
<keyword evidence="2" id="KW-0472">Membrane</keyword>
<dbReference type="SUPFAM" id="SSF52058">
    <property type="entry name" value="L domain-like"/>
    <property type="match status" value="1"/>
</dbReference>
<dbReference type="Proteomes" id="UP000024635">
    <property type="component" value="Unassembled WGS sequence"/>
</dbReference>
<dbReference type="InterPro" id="IPR036941">
    <property type="entry name" value="Rcpt_L-dom_sf"/>
</dbReference>
<sequence length="288" mass="32541">MKTPETTEGQFMPDASVWRACIHMMKERAHRIAYAAQTHACCIGGEVNEEMLAALHGCKLIRSGGLIFTNTTGNITDLSSLQQILYLKGPLIIESTDFVVFEFLPRLEFIVNPEEGPGIRVNANPKLVFFELPKLRSLESTEEPKVVILENPNLVIGEKLSNFLRKLPDEQKNITAKQVTKEPQDLHSTSNTTEEEIHPDDPSFVAIAVPLAILFIALCGAFMWAVKKKRITFRRARPCLLPAPNYQLEPKAQVILLSLCQDIMLFNPLIWKFEESKLLWPQEQGECE</sequence>
<dbReference type="InterPro" id="IPR000494">
    <property type="entry name" value="Rcpt_L-dom"/>
</dbReference>
<protein>
    <recommendedName>
        <fullName evidence="3">Receptor L-domain domain-containing protein</fullName>
    </recommendedName>
</protein>
<accession>A0A016VN67</accession>
<evidence type="ECO:0000313" key="5">
    <source>
        <dbReference type="Proteomes" id="UP000024635"/>
    </source>
</evidence>
<keyword evidence="2" id="KW-0812">Transmembrane</keyword>
<feature type="transmembrane region" description="Helical" evidence="2">
    <location>
        <begin position="204"/>
        <end position="226"/>
    </location>
</feature>
<gene>
    <name evidence="4" type="primary">Acey_s0007.g3411</name>
    <name evidence="4" type="ORF">Y032_0007g3411</name>
</gene>